<evidence type="ECO:0000313" key="2">
    <source>
        <dbReference type="Proteomes" id="UP000827092"/>
    </source>
</evidence>
<keyword evidence="2" id="KW-1185">Reference proteome</keyword>
<gene>
    <name evidence="1" type="ORF">JTE90_028201</name>
</gene>
<sequence length="100" mass="11218">MSINSAIGKTTTMSMWCTSELSCQVDGRRCPLLSTPWLSACFVHLLAVAKTVGWGGRRLRKDSAGGRCFCWLRMLTEGPGRNWRGCRNLASTLRIQKTFY</sequence>
<reference evidence="1 2" key="1">
    <citation type="journal article" date="2022" name="Nat. Ecol. Evol.">
        <title>A masculinizing supergene underlies an exaggerated male reproductive morph in a spider.</title>
        <authorList>
            <person name="Hendrickx F."/>
            <person name="De Corte Z."/>
            <person name="Sonet G."/>
            <person name="Van Belleghem S.M."/>
            <person name="Kostlbacher S."/>
            <person name="Vangestel C."/>
        </authorList>
    </citation>
    <scope>NUCLEOTIDE SEQUENCE [LARGE SCALE GENOMIC DNA]</scope>
    <source>
        <strain evidence="1">W744_W776</strain>
    </source>
</reference>
<evidence type="ECO:0000313" key="1">
    <source>
        <dbReference type="EMBL" id="KAG8172757.1"/>
    </source>
</evidence>
<comment type="caution">
    <text evidence="1">The sequence shown here is derived from an EMBL/GenBank/DDBJ whole genome shotgun (WGS) entry which is preliminary data.</text>
</comment>
<dbReference type="AlphaFoldDB" id="A0AAV6TLT4"/>
<protein>
    <submittedName>
        <fullName evidence="1">Uncharacterized protein</fullName>
    </submittedName>
</protein>
<accession>A0AAV6TLT4</accession>
<dbReference type="Proteomes" id="UP000827092">
    <property type="component" value="Unassembled WGS sequence"/>
</dbReference>
<name>A0AAV6TLT4_9ARAC</name>
<organism evidence="1 2">
    <name type="scientific">Oedothorax gibbosus</name>
    <dbReference type="NCBI Taxonomy" id="931172"/>
    <lineage>
        <taxon>Eukaryota</taxon>
        <taxon>Metazoa</taxon>
        <taxon>Ecdysozoa</taxon>
        <taxon>Arthropoda</taxon>
        <taxon>Chelicerata</taxon>
        <taxon>Arachnida</taxon>
        <taxon>Araneae</taxon>
        <taxon>Araneomorphae</taxon>
        <taxon>Entelegynae</taxon>
        <taxon>Araneoidea</taxon>
        <taxon>Linyphiidae</taxon>
        <taxon>Erigoninae</taxon>
        <taxon>Oedothorax</taxon>
    </lineage>
</organism>
<dbReference type="EMBL" id="JAFNEN010002408">
    <property type="protein sequence ID" value="KAG8172757.1"/>
    <property type="molecule type" value="Genomic_DNA"/>
</dbReference>
<proteinExistence type="predicted"/>